<dbReference type="GO" id="GO:0004222">
    <property type="term" value="F:metalloendopeptidase activity"/>
    <property type="evidence" value="ECO:0007669"/>
    <property type="project" value="InterPro"/>
</dbReference>
<evidence type="ECO:0000259" key="5">
    <source>
        <dbReference type="Pfam" id="PF00675"/>
    </source>
</evidence>
<dbReference type="Gene3D" id="3.30.830.10">
    <property type="entry name" value="Metalloenzyme, LuxS/M16 peptidase-like"/>
    <property type="match status" value="2"/>
</dbReference>
<evidence type="ECO:0000256" key="4">
    <source>
        <dbReference type="RuleBase" id="RU004447"/>
    </source>
</evidence>
<keyword evidence="7" id="KW-0378">Hydrolase</keyword>
<comment type="cofactor">
    <cofactor evidence="1">
        <name>Zn(2+)</name>
        <dbReference type="ChEBI" id="CHEBI:29105"/>
    </cofactor>
</comment>
<dbReference type="GO" id="GO:0046872">
    <property type="term" value="F:metal ion binding"/>
    <property type="evidence" value="ECO:0007669"/>
    <property type="project" value="InterPro"/>
</dbReference>
<feature type="domain" description="Peptidase M16 N-terminal" evidence="5">
    <location>
        <begin position="43"/>
        <end position="181"/>
    </location>
</feature>
<dbReference type="Pfam" id="PF05193">
    <property type="entry name" value="Peptidase_M16_C"/>
    <property type="match status" value="1"/>
</dbReference>
<keyword evidence="8" id="KW-1185">Reference proteome</keyword>
<name>A0A840ZHL4_9HYPH</name>
<accession>A0A840ZHL4</accession>
<evidence type="ECO:0000256" key="3">
    <source>
        <dbReference type="ARBA" id="ARBA00023049"/>
    </source>
</evidence>
<protein>
    <submittedName>
        <fullName evidence="7">Zinc protease</fullName>
        <ecNumber evidence="7">3.4.24.-</ecNumber>
    </submittedName>
</protein>
<reference evidence="7 8" key="1">
    <citation type="submission" date="2020-08" db="EMBL/GenBank/DDBJ databases">
        <title>Genomic Encyclopedia of Type Strains, Phase IV (KMG-IV): sequencing the most valuable type-strain genomes for metagenomic binning, comparative biology and taxonomic classification.</title>
        <authorList>
            <person name="Goeker M."/>
        </authorList>
    </citation>
    <scope>NUCLEOTIDE SEQUENCE [LARGE SCALE GENOMIC DNA]</scope>
    <source>
        <strain evidence="7 8">DSM 2163</strain>
    </source>
</reference>
<dbReference type="InterPro" id="IPR011765">
    <property type="entry name" value="Pept_M16_N"/>
</dbReference>
<dbReference type="InterPro" id="IPR011249">
    <property type="entry name" value="Metalloenz_LuxS/M16"/>
</dbReference>
<dbReference type="EMBL" id="JACHOP010000003">
    <property type="protein sequence ID" value="MBB5756491.1"/>
    <property type="molecule type" value="Genomic_DNA"/>
</dbReference>
<organism evidence="7 8">
    <name type="scientific">Methylorubrum rhodinum</name>
    <dbReference type="NCBI Taxonomy" id="29428"/>
    <lineage>
        <taxon>Bacteria</taxon>
        <taxon>Pseudomonadati</taxon>
        <taxon>Pseudomonadota</taxon>
        <taxon>Alphaproteobacteria</taxon>
        <taxon>Hyphomicrobiales</taxon>
        <taxon>Methylobacteriaceae</taxon>
        <taxon>Methylorubrum</taxon>
    </lineage>
</organism>
<dbReference type="RefSeq" id="WP_246390314.1">
    <property type="nucleotide sequence ID" value="NZ_JACHOP010000003.1"/>
</dbReference>
<evidence type="ECO:0000313" key="7">
    <source>
        <dbReference type="EMBL" id="MBB5756491.1"/>
    </source>
</evidence>
<dbReference type="AlphaFoldDB" id="A0A840ZHL4"/>
<sequence>MTPHPRALRTDLPAADSPSAALPQIATGRLVNGLDVLVLPSRRSPVVTHALWYRNGAIDDSAGKSGTAHFLEHLMFKGTERYPAGHFSKALAAVGGEENAFTSWAYTCYHQKVPAVHLRTCMAYEADRMRGLRFDEAEIASERDVVLAERGMHDDSDPARLMQEALQAAAFPAHPCGRPIIGWRHEIETLGRADVEAYYRRFYTPENALLIVAGDVEPDAALEMAADVYGPIPPSGMSLDRSHPVDPPRRGRRLLIVAERSIRQPRLRRLHVVPSPRRAVPGEAEALELLAHLLAGDQTCILPRRLVVETSLATSVGAGYMGTVFPDATVFALSGTPSAGITPEQIDTALDGILAELAETGFPEADLARAKRQIVAEAVYEQDNHSALARRYGAALCCGLSHEDIALWRSRVEAVTDDDLRCALRHLDPRSAVSGHLVEATA</sequence>
<dbReference type="Pfam" id="PF00675">
    <property type="entry name" value="Peptidase_M16"/>
    <property type="match status" value="1"/>
</dbReference>
<evidence type="ECO:0000256" key="2">
    <source>
        <dbReference type="ARBA" id="ARBA00007261"/>
    </source>
</evidence>
<comment type="caution">
    <text evidence="7">The sequence shown here is derived from an EMBL/GenBank/DDBJ whole genome shotgun (WGS) entry which is preliminary data.</text>
</comment>
<keyword evidence="3" id="KW-0482">Metalloprotease</keyword>
<gene>
    <name evidence="7" type="ORF">HNR00_001189</name>
</gene>
<evidence type="ECO:0000313" key="8">
    <source>
        <dbReference type="Proteomes" id="UP000583454"/>
    </source>
</evidence>
<feature type="domain" description="Peptidase M16 C-terminal" evidence="6">
    <location>
        <begin position="191"/>
        <end position="373"/>
    </location>
</feature>
<evidence type="ECO:0000256" key="1">
    <source>
        <dbReference type="ARBA" id="ARBA00001947"/>
    </source>
</evidence>
<dbReference type="PANTHER" id="PTHR11851:SF49">
    <property type="entry name" value="MITOCHONDRIAL-PROCESSING PEPTIDASE SUBUNIT ALPHA"/>
    <property type="match status" value="1"/>
</dbReference>
<proteinExistence type="inferred from homology"/>
<dbReference type="InterPro" id="IPR050361">
    <property type="entry name" value="MPP/UQCRC_Complex"/>
</dbReference>
<dbReference type="PROSITE" id="PS00143">
    <property type="entry name" value="INSULINASE"/>
    <property type="match status" value="1"/>
</dbReference>
<keyword evidence="7" id="KW-0645">Protease</keyword>
<dbReference type="InterPro" id="IPR007863">
    <property type="entry name" value="Peptidase_M16_C"/>
</dbReference>
<dbReference type="SUPFAM" id="SSF63411">
    <property type="entry name" value="LuxS/MPP-like metallohydrolase"/>
    <property type="match status" value="2"/>
</dbReference>
<dbReference type="GO" id="GO:0006508">
    <property type="term" value="P:proteolysis"/>
    <property type="evidence" value="ECO:0007669"/>
    <property type="project" value="UniProtKB-KW"/>
</dbReference>
<dbReference type="EC" id="3.4.24.-" evidence="7"/>
<dbReference type="Proteomes" id="UP000583454">
    <property type="component" value="Unassembled WGS sequence"/>
</dbReference>
<dbReference type="PANTHER" id="PTHR11851">
    <property type="entry name" value="METALLOPROTEASE"/>
    <property type="match status" value="1"/>
</dbReference>
<dbReference type="InterPro" id="IPR001431">
    <property type="entry name" value="Pept_M16_Zn_BS"/>
</dbReference>
<comment type="similarity">
    <text evidence="2 4">Belongs to the peptidase M16 family.</text>
</comment>
<evidence type="ECO:0000259" key="6">
    <source>
        <dbReference type="Pfam" id="PF05193"/>
    </source>
</evidence>